<feature type="domain" description="DNA topoisomerase type IA zn finger" evidence="1">
    <location>
        <begin position="100"/>
        <end position="134"/>
    </location>
</feature>
<accession>A0ABU7ZC28</accession>
<dbReference type="SUPFAM" id="SSF57783">
    <property type="entry name" value="Zinc beta-ribbon"/>
    <property type="match status" value="3"/>
</dbReference>
<dbReference type="GO" id="GO:0003677">
    <property type="term" value="F:DNA binding"/>
    <property type="evidence" value="ECO:0007669"/>
    <property type="project" value="UniProtKB-KW"/>
</dbReference>
<dbReference type="Pfam" id="PF01396">
    <property type="entry name" value="Zn_ribbon_Top1"/>
    <property type="match status" value="3"/>
</dbReference>
<dbReference type="InterPro" id="IPR000380">
    <property type="entry name" value="Topo_IA"/>
</dbReference>
<keyword evidence="3" id="KW-1185">Reference proteome</keyword>
<evidence type="ECO:0000313" key="3">
    <source>
        <dbReference type="Proteomes" id="UP001432017"/>
    </source>
</evidence>
<dbReference type="Gene3D" id="3.30.65.10">
    <property type="entry name" value="Bacterial Topoisomerase I, domain 1"/>
    <property type="match status" value="3"/>
</dbReference>
<dbReference type="PANTHER" id="PTHR42785:SF1">
    <property type="entry name" value="DNA TOPOISOMERASE"/>
    <property type="match status" value="1"/>
</dbReference>
<dbReference type="PANTHER" id="PTHR42785">
    <property type="entry name" value="DNA TOPOISOMERASE, TYPE IA, CORE"/>
    <property type="match status" value="1"/>
</dbReference>
<protein>
    <submittedName>
        <fullName evidence="2">Topoisomerase DNA-binding C4 zinc finger domain-containing protein</fullName>
    </submittedName>
</protein>
<sequence>MVLFKSTKQVELCPKCHSPLQLKQGKKGLFLGCSAYPKCDYIKPLHQENHIIKALEECCPECGHHLQLKQGSYGIFIGCSNYPECHFIVHEEAEVEEEFDCPECKQHKLVARKGRSGKTFYGCAGFPDCKFTLATRPMKQQCERCGCELATIKKVKGRQYSICANKSCQHQTEVKANE</sequence>
<dbReference type="InterPro" id="IPR013498">
    <property type="entry name" value="Topo_IA_Znf"/>
</dbReference>
<name>A0ABU7ZC28_9PAST</name>
<comment type="caution">
    <text evidence="2">The sequence shown here is derived from an EMBL/GenBank/DDBJ whole genome shotgun (WGS) entry which is preliminary data.</text>
</comment>
<feature type="domain" description="DNA topoisomerase type IA zn finger" evidence="1">
    <location>
        <begin position="57"/>
        <end position="90"/>
    </location>
</feature>
<proteinExistence type="predicted"/>
<feature type="domain" description="DNA topoisomerase type IA zn finger" evidence="1">
    <location>
        <begin position="10"/>
        <end position="47"/>
    </location>
</feature>
<evidence type="ECO:0000259" key="1">
    <source>
        <dbReference type="Pfam" id="PF01396"/>
    </source>
</evidence>
<gene>
    <name evidence="2" type="ORF">V6W77_01740</name>
</gene>
<organism evidence="2 3">
    <name type="scientific">Mannheimia indoligenes</name>
    <dbReference type="NCBI Taxonomy" id="3103145"/>
    <lineage>
        <taxon>Bacteria</taxon>
        <taxon>Pseudomonadati</taxon>
        <taxon>Pseudomonadota</taxon>
        <taxon>Gammaproteobacteria</taxon>
        <taxon>Pasteurellales</taxon>
        <taxon>Pasteurellaceae</taxon>
        <taxon>Mannheimia</taxon>
    </lineage>
</organism>
<dbReference type="EMBL" id="JBAJJM010000001">
    <property type="protein sequence ID" value="MEG9474996.1"/>
    <property type="molecule type" value="Genomic_DNA"/>
</dbReference>
<dbReference type="Proteomes" id="UP001432017">
    <property type="component" value="Unassembled WGS sequence"/>
</dbReference>
<keyword evidence="2" id="KW-0238">DNA-binding</keyword>
<evidence type="ECO:0000313" key="2">
    <source>
        <dbReference type="EMBL" id="MEG9474996.1"/>
    </source>
</evidence>
<reference evidence="2" key="1">
    <citation type="submission" date="2023-12" db="EMBL/GenBank/DDBJ databases">
        <title>Mannheima indologenes sp. nov. proposed for Clade V organisms of Mannheimia.</title>
        <authorList>
            <person name="Christensen H."/>
        </authorList>
    </citation>
    <scope>NUCLEOTIDE SEQUENCE</scope>
    <source>
        <strain evidence="2">M14.4</strain>
    </source>
</reference>
<dbReference type="RefSeq" id="WP_334253600.1">
    <property type="nucleotide sequence ID" value="NZ_JBAJJM010000001.1"/>
</dbReference>